<dbReference type="OrthoDB" id="437078at2759"/>
<dbReference type="GO" id="GO:0006974">
    <property type="term" value="P:DNA damage response"/>
    <property type="evidence" value="ECO:0007669"/>
    <property type="project" value="UniProtKB-KW"/>
</dbReference>
<dbReference type="EMBL" id="KV428016">
    <property type="protein sequence ID" value="KZT42035.1"/>
    <property type="molecule type" value="Genomic_DNA"/>
</dbReference>
<dbReference type="GO" id="GO:0000076">
    <property type="term" value="P:DNA replication checkpoint signaling"/>
    <property type="evidence" value="ECO:0007669"/>
    <property type="project" value="UniProtKB-UniRule"/>
</dbReference>
<keyword evidence="3 6" id="KW-0227">DNA damage</keyword>
<feature type="compositionally biased region" description="Polar residues" evidence="7">
    <location>
        <begin position="17"/>
        <end position="27"/>
    </location>
</feature>
<evidence type="ECO:0000256" key="4">
    <source>
        <dbReference type="ARBA" id="ARBA00023242"/>
    </source>
</evidence>
<evidence type="ECO:0000256" key="2">
    <source>
        <dbReference type="ARBA" id="ARBA00006075"/>
    </source>
</evidence>
<feature type="compositionally biased region" description="Polar residues" evidence="7">
    <location>
        <begin position="317"/>
        <end position="331"/>
    </location>
</feature>
<dbReference type="GO" id="GO:0043111">
    <property type="term" value="P:replication fork arrest"/>
    <property type="evidence" value="ECO:0007669"/>
    <property type="project" value="TreeGrafter"/>
</dbReference>
<evidence type="ECO:0000256" key="1">
    <source>
        <dbReference type="ARBA" id="ARBA00004123"/>
    </source>
</evidence>
<feature type="compositionally biased region" description="Polar residues" evidence="7">
    <location>
        <begin position="353"/>
        <end position="362"/>
    </location>
</feature>
<reference evidence="9 10" key="1">
    <citation type="journal article" date="2016" name="Mol. Biol. Evol.">
        <title>Comparative Genomics of Early-Diverging Mushroom-Forming Fungi Provides Insights into the Origins of Lignocellulose Decay Capabilities.</title>
        <authorList>
            <person name="Nagy L.G."/>
            <person name="Riley R."/>
            <person name="Tritt A."/>
            <person name="Adam C."/>
            <person name="Daum C."/>
            <person name="Floudas D."/>
            <person name="Sun H."/>
            <person name="Yadav J.S."/>
            <person name="Pangilinan J."/>
            <person name="Larsson K.H."/>
            <person name="Matsuura K."/>
            <person name="Barry K."/>
            <person name="Labutti K."/>
            <person name="Kuo R."/>
            <person name="Ohm R.A."/>
            <person name="Bhattacharya S.S."/>
            <person name="Shirouzu T."/>
            <person name="Yoshinaga Y."/>
            <person name="Martin F.M."/>
            <person name="Grigoriev I.V."/>
            <person name="Hibbett D.S."/>
        </authorList>
    </citation>
    <scope>NUCLEOTIDE SEQUENCE [LARGE SCALE GENOMIC DNA]</scope>
    <source>
        <strain evidence="9 10">HHB10207 ss-3</strain>
    </source>
</reference>
<dbReference type="GO" id="GO:0031297">
    <property type="term" value="P:replication fork processing"/>
    <property type="evidence" value="ECO:0007669"/>
    <property type="project" value="UniProtKB-UniRule"/>
</dbReference>
<feature type="domain" description="Chromosome segregation in meiosis protein 3" evidence="8">
    <location>
        <begin position="180"/>
        <end position="260"/>
    </location>
</feature>
<name>A0A166GUT7_9AGAM</name>
<dbReference type="GO" id="GO:0003677">
    <property type="term" value="F:DNA binding"/>
    <property type="evidence" value="ECO:0007669"/>
    <property type="project" value="TreeGrafter"/>
</dbReference>
<keyword evidence="10" id="KW-1185">Reference proteome</keyword>
<dbReference type="AlphaFoldDB" id="A0A166GUT7"/>
<dbReference type="InterPro" id="IPR012923">
    <property type="entry name" value="Csm3"/>
</dbReference>
<proteinExistence type="inferred from homology"/>
<feature type="compositionally biased region" description="Acidic residues" evidence="7">
    <location>
        <begin position="410"/>
        <end position="421"/>
    </location>
</feature>
<evidence type="ECO:0000313" key="10">
    <source>
        <dbReference type="Proteomes" id="UP000076798"/>
    </source>
</evidence>
<dbReference type="PANTHER" id="PTHR13220">
    <property type="entry name" value="TIMELESS INTERACTING-RELATED"/>
    <property type="match status" value="1"/>
</dbReference>
<evidence type="ECO:0000313" key="9">
    <source>
        <dbReference type="EMBL" id="KZT42035.1"/>
    </source>
</evidence>
<evidence type="ECO:0000256" key="6">
    <source>
        <dbReference type="RuleBase" id="RU366049"/>
    </source>
</evidence>
<dbReference type="Pfam" id="PF07962">
    <property type="entry name" value="Swi3"/>
    <property type="match status" value="1"/>
</dbReference>
<protein>
    <recommendedName>
        <fullName evidence="6">Chromosome segregation in meiosis protein</fullName>
    </recommendedName>
</protein>
<sequence>MSELDIWSDSEPAVPSTPRTRASSITDDLSLAGEEEEPSKHIHSKNSRLFLSDSEEEVDAPKSKSPGYKVAAPKPSNTRLFLSDSEDEPDVNGEEPQSGATKDTSAIPDEVDALFADIEADDDFALKPSLDLEALRKQASARQAVASSSSIPLPVRSSSPVGDLGKSDNDKRVKPRVVPKLDEDRLLERNGFPALINEAKKFQVTGKGHEREDLDRLLYMYQLWGHKMFPKMQFRDMVERVEKICRKKRMTVALSGFRDAGRPANEYEEDEPEDGEEATEKPPGNAKSYDKVNSPVLNPPPAEARTEDQPESRRSEQGSPSANRQATQASAISREEEESIWADMMDGLEETTTRLSQANASSAPARMVEDEDEDMWDIVREHEAQEQRDAAPEKPSAPPQPLKPSGDAEYAWDDDDDLYVN</sequence>
<dbReference type="GO" id="GO:0031298">
    <property type="term" value="C:replication fork protection complex"/>
    <property type="evidence" value="ECO:0007669"/>
    <property type="project" value="TreeGrafter"/>
</dbReference>
<feature type="region of interest" description="Disordered" evidence="7">
    <location>
        <begin position="261"/>
        <end position="421"/>
    </location>
</feature>
<keyword evidence="5 6" id="KW-0131">Cell cycle</keyword>
<evidence type="ECO:0000259" key="8">
    <source>
        <dbReference type="Pfam" id="PF07962"/>
    </source>
</evidence>
<accession>A0A166GUT7</accession>
<keyword evidence="4 6" id="KW-0539">Nucleus</keyword>
<feature type="region of interest" description="Disordered" evidence="7">
    <location>
        <begin position="1"/>
        <end position="108"/>
    </location>
</feature>
<feature type="compositionally biased region" description="Acidic residues" evidence="7">
    <location>
        <begin position="84"/>
        <end position="93"/>
    </location>
</feature>
<dbReference type="InterPro" id="IPR040038">
    <property type="entry name" value="TIPIN/Csm3/Swi3"/>
</dbReference>
<feature type="compositionally biased region" description="Basic and acidic residues" evidence="7">
    <location>
        <begin position="304"/>
        <end position="316"/>
    </location>
</feature>
<comment type="similarity">
    <text evidence="2 6">Belongs to the CSM3 family.</text>
</comment>
<evidence type="ECO:0000256" key="5">
    <source>
        <dbReference type="ARBA" id="ARBA00023306"/>
    </source>
</evidence>
<evidence type="ECO:0000256" key="7">
    <source>
        <dbReference type="SAM" id="MobiDB-lite"/>
    </source>
</evidence>
<gene>
    <name evidence="9" type="ORF">SISSUDRAFT_1058905</name>
</gene>
<feature type="compositionally biased region" description="Basic and acidic residues" evidence="7">
    <location>
        <begin position="377"/>
        <end position="392"/>
    </location>
</feature>
<evidence type="ECO:0000256" key="3">
    <source>
        <dbReference type="ARBA" id="ARBA00022763"/>
    </source>
</evidence>
<feature type="region of interest" description="Disordered" evidence="7">
    <location>
        <begin position="143"/>
        <end position="172"/>
    </location>
</feature>
<dbReference type="PANTHER" id="PTHR13220:SF11">
    <property type="entry name" value="TIMELESS-INTERACTING PROTEIN"/>
    <property type="match status" value="1"/>
</dbReference>
<organism evidence="9 10">
    <name type="scientific">Sistotremastrum suecicum HHB10207 ss-3</name>
    <dbReference type="NCBI Taxonomy" id="1314776"/>
    <lineage>
        <taxon>Eukaryota</taxon>
        <taxon>Fungi</taxon>
        <taxon>Dikarya</taxon>
        <taxon>Basidiomycota</taxon>
        <taxon>Agaricomycotina</taxon>
        <taxon>Agaricomycetes</taxon>
        <taxon>Sistotremastrales</taxon>
        <taxon>Sistotremastraceae</taxon>
        <taxon>Sistotremastrum</taxon>
    </lineage>
</organism>
<feature type="compositionally biased region" description="Acidic residues" evidence="7">
    <location>
        <begin position="266"/>
        <end position="277"/>
    </location>
</feature>
<dbReference type="STRING" id="1314776.A0A166GUT7"/>
<comment type="subcellular location">
    <subcellularLocation>
        <location evidence="1 6">Nucleus</location>
    </subcellularLocation>
</comment>
<feature type="compositionally biased region" description="Low complexity" evidence="7">
    <location>
        <begin position="143"/>
        <end position="160"/>
    </location>
</feature>
<dbReference type="Proteomes" id="UP000076798">
    <property type="component" value="Unassembled WGS sequence"/>
</dbReference>
<comment type="function">
    <text evidence="6">Plays an important role in the control of DNA replication and the maintenance of replication fork stability.</text>
</comment>